<feature type="region of interest" description="Disordered" evidence="1">
    <location>
        <begin position="1"/>
        <end position="32"/>
    </location>
</feature>
<name>A0AAD1XJI0_EUPCR</name>
<evidence type="ECO:0000256" key="1">
    <source>
        <dbReference type="SAM" id="MobiDB-lite"/>
    </source>
</evidence>
<feature type="region of interest" description="Disordered" evidence="1">
    <location>
        <begin position="470"/>
        <end position="528"/>
    </location>
</feature>
<feature type="region of interest" description="Disordered" evidence="1">
    <location>
        <begin position="210"/>
        <end position="294"/>
    </location>
</feature>
<dbReference type="AlphaFoldDB" id="A0AAD1XJI0"/>
<feature type="compositionally biased region" description="Basic and acidic residues" evidence="1">
    <location>
        <begin position="93"/>
        <end position="106"/>
    </location>
</feature>
<reference evidence="2" key="1">
    <citation type="submission" date="2023-07" db="EMBL/GenBank/DDBJ databases">
        <authorList>
            <consortium name="AG Swart"/>
            <person name="Singh M."/>
            <person name="Singh A."/>
            <person name="Seah K."/>
            <person name="Emmerich C."/>
        </authorList>
    </citation>
    <scope>NUCLEOTIDE SEQUENCE</scope>
    <source>
        <strain evidence="2">DP1</strain>
    </source>
</reference>
<sequence length="1103" mass="125095">MQEEHGSFTSEIEYNNRGNFKTYQNSSDSQLLNKLESDDSSFIGEYNSSMISSLANQMMGEEENEFKDKKVLVEAIKQILKNSKNNEPSCLNVKEREKTKSRRSEKSCNNPQRSHRFEFETDSSQGGLFACTRPGYSQKHIRKRLRYRSCESRRRSSIDRIMIELEDFKEEIKVRFKKSGFNHTYAFPRKSSEEMSKPKKEKAFHYYNFSGTSSKRNSSHSSKNTEAISHQIIEERSNKSKVRKEKLKSDPNEATYKKCDSSEEFNQKSQSHNYDSQESRGKMKSSKNLNKLGFSKPPACTEAVRTRVVDLSASSKSHILPQSQVNNIKSARGVPEKPNLKAAHNGYELCRNNTFAGSHMNSNDFEMMRGTEFSSQSTLKHSINALSQIISGPKMMQGKPNSARGPSSNMIKNKSMKDFHAENPYRREEILQREMGDFLSNYSHNSALKRENLQKSASWAKFGEPVYCTRQETHSRKSSKQPKLRKSMKKTSMGYEPDKPKKPRSKKVPKNSSGQLKKIKKKPDSSFGGKSTLKGEFCSIKEKNAMNNASKMHSNSCINLLIPSEKKDQIDRMATLDISSLKRNIKEYSPTKIGEFYGPNDEFSQMMSYNDFKFQNTVDLRTKKDFKHMVKTQRNPYTGINNDSYVNYQKKPKELQRQFQEGKCNQQRIQKVANTKSFKQGNKHKSLKSLRINSPSGFIIGPQQREQEYVDIGTLKDKLNQTANYKGINSKEIGYYPDCDNILARHIIPETGGDGEMHKSSTYGSHNRNKTSNNLAATLTLDNSNNNYIFLSRDDPIAKKHFGSFKGPTGKKSFGSKPKTHAKSKCKKRSRNKQMYIGMTSNQSKYTSKFPKGSFNECGMMSTGKKSIMTPNKKDGSFVLTSSIDGRKTMNPISRNKKKKVHAAIGKIKGPQTSRNLSKMQGVSSRITGASRGTSKGASKGRYTGNTNTSRTERALESLTGLSAQVSHNYENHYPTKIQNLGKSGISHSNSHKNIKMQNSASQSSFGNIYKNQIIKNNTKVMGNLKSKVTCIPMKMDTIKNLRKGYAGISKMSKLVQSGSQKNIKPKKAHKSKERAHKRAGLGLMDNKVKYSKIDLSRMNQLR</sequence>
<feature type="region of interest" description="Disordered" evidence="1">
    <location>
        <begin position="86"/>
        <end position="119"/>
    </location>
</feature>
<accession>A0AAD1XJI0</accession>
<feature type="region of interest" description="Disordered" evidence="1">
    <location>
        <begin position="1058"/>
        <end position="1082"/>
    </location>
</feature>
<feature type="region of interest" description="Disordered" evidence="1">
    <location>
        <begin position="802"/>
        <end position="830"/>
    </location>
</feature>
<feature type="compositionally biased region" description="Basic residues" evidence="1">
    <location>
        <begin position="476"/>
        <end position="489"/>
    </location>
</feature>
<feature type="region of interest" description="Disordered" evidence="1">
    <location>
        <begin position="912"/>
        <end position="948"/>
    </location>
</feature>
<feature type="compositionally biased region" description="Polar residues" evidence="1">
    <location>
        <begin position="7"/>
        <end position="32"/>
    </location>
</feature>
<evidence type="ECO:0000313" key="3">
    <source>
        <dbReference type="Proteomes" id="UP001295684"/>
    </source>
</evidence>
<proteinExistence type="predicted"/>
<feature type="compositionally biased region" description="Low complexity" evidence="1">
    <location>
        <begin position="210"/>
        <end position="222"/>
    </location>
</feature>
<dbReference type="EMBL" id="CAMPGE010015242">
    <property type="protein sequence ID" value="CAI2373875.1"/>
    <property type="molecule type" value="Genomic_DNA"/>
</dbReference>
<organism evidence="2 3">
    <name type="scientific">Euplotes crassus</name>
    <dbReference type="NCBI Taxonomy" id="5936"/>
    <lineage>
        <taxon>Eukaryota</taxon>
        <taxon>Sar</taxon>
        <taxon>Alveolata</taxon>
        <taxon>Ciliophora</taxon>
        <taxon>Intramacronucleata</taxon>
        <taxon>Spirotrichea</taxon>
        <taxon>Hypotrichia</taxon>
        <taxon>Euplotida</taxon>
        <taxon>Euplotidae</taxon>
        <taxon>Moneuplotes</taxon>
    </lineage>
</organism>
<gene>
    <name evidence="2" type="ORF">ECRASSUSDP1_LOCUS15224</name>
</gene>
<feature type="compositionally biased region" description="Polar residues" evidence="1">
    <location>
        <begin position="912"/>
        <end position="937"/>
    </location>
</feature>
<feature type="compositionally biased region" description="Basic residues" evidence="1">
    <location>
        <begin position="818"/>
        <end position="830"/>
    </location>
</feature>
<keyword evidence="3" id="KW-1185">Reference proteome</keyword>
<feature type="region of interest" description="Disordered" evidence="1">
    <location>
        <begin position="393"/>
        <end position="412"/>
    </location>
</feature>
<feature type="compositionally biased region" description="Basic and acidic residues" evidence="1">
    <location>
        <begin position="247"/>
        <end position="261"/>
    </location>
</feature>
<protein>
    <submittedName>
        <fullName evidence="2">Uncharacterized protein</fullName>
    </submittedName>
</protein>
<dbReference type="Proteomes" id="UP001295684">
    <property type="component" value="Unassembled WGS sequence"/>
</dbReference>
<comment type="caution">
    <text evidence="2">The sequence shown here is derived from an EMBL/GenBank/DDBJ whole genome shotgun (WGS) entry which is preliminary data.</text>
</comment>
<feature type="compositionally biased region" description="Basic residues" evidence="1">
    <location>
        <begin position="1064"/>
        <end position="1080"/>
    </location>
</feature>
<evidence type="ECO:0000313" key="2">
    <source>
        <dbReference type="EMBL" id="CAI2373875.1"/>
    </source>
</evidence>